<evidence type="ECO:0000313" key="2">
    <source>
        <dbReference type="EMBL" id="PNE40532.1"/>
    </source>
</evidence>
<proteinExistence type="predicted"/>
<feature type="compositionally biased region" description="Basic and acidic residues" evidence="1">
    <location>
        <begin position="35"/>
        <end position="60"/>
    </location>
</feature>
<evidence type="ECO:0000256" key="1">
    <source>
        <dbReference type="SAM" id="MobiDB-lite"/>
    </source>
</evidence>
<sequence>MRFQAAPCARTRARTRRGREWKSPAATAPGTNGSAREDRARSRDIRVRRATAEGAGRSESRWPQGECTRSGCLRRPRRSRCVHR</sequence>
<dbReference type="AlphaFoldDB" id="A0A2N8PHN3"/>
<protein>
    <submittedName>
        <fullName evidence="2">Uncharacterized protein</fullName>
    </submittedName>
</protein>
<name>A0A2N8PHN3_STRNR</name>
<gene>
    <name evidence="2" type="ORF">AOB60_06360</name>
</gene>
<feature type="region of interest" description="Disordered" evidence="1">
    <location>
        <begin position="1"/>
        <end position="84"/>
    </location>
</feature>
<accession>A0A2N8PHN3</accession>
<dbReference type="EMBL" id="LJSN01000002">
    <property type="protein sequence ID" value="PNE40532.1"/>
    <property type="molecule type" value="Genomic_DNA"/>
</dbReference>
<feature type="compositionally biased region" description="Basic residues" evidence="1">
    <location>
        <begin position="72"/>
        <end position="84"/>
    </location>
</feature>
<evidence type="ECO:0000313" key="3">
    <source>
        <dbReference type="Proteomes" id="UP000236047"/>
    </source>
</evidence>
<reference evidence="3" key="1">
    <citation type="submission" date="2015-09" db="EMBL/GenBank/DDBJ databases">
        <authorList>
            <person name="Graham D.E."/>
            <person name="Mahan K.M."/>
            <person name="Klingeman D.M."/>
            <person name="Fida T."/>
            <person name="Giannone R.J."/>
            <person name="Hettich R.L."/>
            <person name="Parry R.J."/>
            <person name="Spain J.C."/>
        </authorList>
    </citation>
    <scope>NUCLEOTIDE SEQUENCE [LARGE SCALE GENOMIC DNA]</scope>
    <source>
        <strain evidence="3">JCM 4701</strain>
    </source>
</reference>
<dbReference type="Proteomes" id="UP000236047">
    <property type="component" value="Unassembled WGS sequence"/>
</dbReference>
<organism evidence="2 3">
    <name type="scientific">Streptomyces noursei</name>
    <name type="common">Streptomyces albulus</name>
    <dbReference type="NCBI Taxonomy" id="1971"/>
    <lineage>
        <taxon>Bacteria</taxon>
        <taxon>Bacillati</taxon>
        <taxon>Actinomycetota</taxon>
        <taxon>Actinomycetes</taxon>
        <taxon>Kitasatosporales</taxon>
        <taxon>Streptomycetaceae</taxon>
        <taxon>Streptomyces</taxon>
    </lineage>
</organism>
<keyword evidence="3" id="KW-1185">Reference proteome</keyword>
<comment type="caution">
    <text evidence="2">The sequence shown here is derived from an EMBL/GenBank/DDBJ whole genome shotgun (WGS) entry which is preliminary data.</text>
</comment>